<keyword evidence="1" id="KW-0732">Signal</keyword>
<organism evidence="2 3">
    <name type="scientific">Ceratodon purpureus</name>
    <name type="common">Fire moss</name>
    <name type="synonym">Dicranum purpureum</name>
    <dbReference type="NCBI Taxonomy" id="3225"/>
    <lineage>
        <taxon>Eukaryota</taxon>
        <taxon>Viridiplantae</taxon>
        <taxon>Streptophyta</taxon>
        <taxon>Embryophyta</taxon>
        <taxon>Bryophyta</taxon>
        <taxon>Bryophytina</taxon>
        <taxon>Bryopsida</taxon>
        <taxon>Dicranidae</taxon>
        <taxon>Pseudoditrichales</taxon>
        <taxon>Ditrichaceae</taxon>
        <taxon>Ceratodon</taxon>
    </lineage>
</organism>
<dbReference type="EMBL" id="CM026426">
    <property type="protein sequence ID" value="KAG0571580.1"/>
    <property type="molecule type" value="Genomic_DNA"/>
</dbReference>
<gene>
    <name evidence="2" type="ORF">KC19_VG024000</name>
</gene>
<name>A0A8T0HL76_CERPU</name>
<evidence type="ECO:0000256" key="1">
    <source>
        <dbReference type="SAM" id="SignalP"/>
    </source>
</evidence>
<feature type="signal peptide" evidence="1">
    <location>
        <begin position="1"/>
        <end position="40"/>
    </location>
</feature>
<accession>A0A8T0HL76</accession>
<dbReference type="Proteomes" id="UP000822688">
    <property type="component" value="Chromosome V"/>
</dbReference>
<feature type="chain" id="PRO_5035810184" description="Secreted protein" evidence="1">
    <location>
        <begin position="41"/>
        <end position="118"/>
    </location>
</feature>
<evidence type="ECO:0000313" key="2">
    <source>
        <dbReference type="EMBL" id="KAG0571580.1"/>
    </source>
</evidence>
<evidence type="ECO:0000313" key="3">
    <source>
        <dbReference type="Proteomes" id="UP000822688"/>
    </source>
</evidence>
<proteinExistence type="predicted"/>
<sequence length="118" mass="13370">MLSLLFHCTRTQISGPFQMFHAHCLCLFLLLGSITYLLQSLPCQPPSDVSFFESSSASQPQLRFLLHCVQRHCAQSLWPLCLALWSGSHCRHCRPRHPSPPSHQSPFVHVKSSCTLEL</sequence>
<reference evidence="2" key="1">
    <citation type="submission" date="2020-06" db="EMBL/GenBank/DDBJ databases">
        <title>WGS assembly of Ceratodon purpureus strain R40.</title>
        <authorList>
            <person name="Carey S.B."/>
            <person name="Jenkins J."/>
            <person name="Shu S."/>
            <person name="Lovell J.T."/>
            <person name="Sreedasyam A."/>
            <person name="Maumus F."/>
            <person name="Tiley G.P."/>
            <person name="Fernandez-Pozo N."/>
            <person name="Barry K."/>
            <person name="Chen C."/>
            <person name="Wang M."/>
            <person name="Lipzen A."/>
            <person name="Daum C."/>
            <person name="Saski C.A."/>
            <person name="Payton A.C."/>
            <person name="Mcbreen J.C."/>
            <person name="Conrad R.E."/>
            <person name="Kollar L.M."/>
            <person name="Olsson S."/>
            <person name="Huttunen S."/>
            <person name="Landis J.B."/>
            <person name="Wickett N.J."/>
            <person name="Johnson M.G."/>
            <person name="Rensing S.A."/>
            <person name="Grimwood J."/>
            <person name="Schmutz J."/>
            <person name="Mcdaniel S.F."/>
        </authorList>
    </citation>
    <scope>NUCLEOTIDE SEQUENCE</scope>
    <source>
        <strain evidence="2">R40</strain>
    </source>
</reference>
<keyword evidence="3" id="KW-1185">Reference proteome</keyword>
<comment type="caution">
    <text evidence="2">The sequence shown here is derived from an EMBL/GenBank/DDBJ whole genome shotgun (WGS) entry which is preliminary data.</text>
</comment>
<protein>
    <recommendedName>
        <fullName evidence="4">Secreted protein</fullName>
    </recommendedName>
</protein>
<evidence type="ECO:0008006" key="4">
    <source>
        <dbReference type="Google" id="ProtNLM"/>
    </source>
</evidence>
<dbReference type="AlphaFoldDB" id="A0A8T0HL76"/>